<dbReference type="Pfam" id="PF01202">
    <property type="entry name" value="SKI"/>
    <property type="match status" value="1"/>
</dbReference>
<feature type="binding site" evidence="7">
    <location>
        <begin position="10"/>
        <end position="15"/>
    </location>
    <ligand>
        <name>ATP</name>
        <dbReference type="ChEBI" id="CHEBI:30616"/>
    </ligand>
</feature>
<keyword evidence="6 7" id="KW-0057">Aromatic amino acid biosynthesis</keyword>
<dbReference type="PANTHER" id="PTHR21087:SF16">
    <property type="entry name" value="SHIKIMATE KINASE 1, CHLOROPLASTIC"/>
    <property type="match status" value="1"/>
</dbReference>
<evidence type="ECO:0000256" key="5">
    <source>
        <dbReference type="ARBA" id="ARBA00022840"/>
    </source>
</evidence>
<protein>
    <recommendedName>
        <fullName evidence="7">Shikimate kinase</fullName>
        <shortName evidence="7">SK</shortName>
        <ecNumber evidence="7">2.7.1.71</ecNumber>
    </recommendedName>
</protein>
<evidence type="ECO:0000256" key="2">
    <source>
        <dbReference type="ARBA" id="ARBA00022679"/>
    </source>
</evidence>
<evidence type="ECO:0000256" key="4">
    <source>
        <dbReference type="ARBA" id="ARBA00022777"/>
    </source>
</evidence>
<dbReference type="UniPathway" id="UPA00053">
    <property type="reaction ID" value="UER00088"/>
</dbReference>
<dbReference type="PANTHER" id="PTHR21087">
    <property type="entry name" value="SHIKIMATE KINASE"/>
    <property type="match status" value="1"/>
</dbReference>
<keyword evidence="1 7" id="KW-0028">Amino-acid biosynthesis</keyword>
<dbReference type="Proteomes" id="UP000235731">
    <property type="component" value="Unassembled WGS sequence"/>
</dbReference>
<dbReference type="InterPro" id="IPR000623">
    <property type="entry name" value="Shikimate_kinase/TSH1"/>
</dbReference>
<evidence type="ECO:0000256" key="1">
    <source>
        <dbReference type="ARBA" id="ARBA00022605"/>
    </source>
</evidence>
<dbReference type="Gene3D" id="3.40.50.300">
    <property type="entry name" value="P-loop containing nucleotide triphosphate hydrolases"/>
    <property type="match status" value="1"/>
</dbReference>
<organism evidence="8 9">
    <name type="scientific">Caldimicrobium thiodismutans</name>
    <dbReference type="NCBI Taxonomy" id="1653476"/>
    <lineage>
        <taxon>Bacteria</taxon>
        <taxon>Pseudomonadati</taxon>
        <taxon>Thermodesulfobacteriota</taxon>
        <taxon>Thermodesulfobacteria</taxon>
        <taxon>Thermodesulfobacteriales</taxon>
        <taxon>Thermodesulfobacteriaceae</taxon>
        <taxon>Caldimicrobium</taxon>
    </lineage>
</organism>
<comment type="caution">
    <text evidence="7">Lacks conserved residue(s) required for the propagation of feature annotation.</text>
</comment>
<dbReference type="EC" id="2.7.1.71" evidence="7"/>
<evidence type="ECO:0000313" key="8">
    <source>
        <dbReference type="EMBL" id="PMP62681.1"/>
    </source>
</evidence>
<evidence type="ECO:0000256" key="7">
    <source>
        <dbReference type="HAMAP-Rule" id="MF_00109"/>
    </source>
</evidence>
<reference evidence="8 9" key="1">
    <citation type="submission" date="2018-01" db="EMBL/GenBank/DDBJ databases">
        <title>Metagenomic assembled genomes from two thermal pools in the Uzon Caldera, Kamchatka, Russia.</title>
        <authorList>
            <person name="Wilkins L."/>
            <person name="Ettinger C."/>
        </authorList>
    </citation>
    <scope>NUCLEOTIDE SEQUENCE [LARGE SCALE GENOMIC DNA]</scope>
    <source>
        <strain evidence="8">ZAV-15</strain>
    </source>
</reference>
<feature type="binding site" evidence="7">
    <location>
        <position position="14"/>
    </location>
    <ligand>
        <name>Mg(2+)</name>
        <dbReference type="ChEBI" id="CHEBI:18420"/>
    </ligand>
</feature>
<dbReference type="PRINTS" id="PR01100">
    <property type="entry name" value="SHIKIMTKNASE"/>
</dbReference>
<comment type="caution">
    <text evidence="8">The sequence shown here is derived from an EMBL/GenBank/DDBJ whole genome shotgun (WGS) entry which is preliminary data.</text>
</comment>
<dbReference type="InterPro" id="IPR027417">
    <property type="entry name" value="P-loop_NTPase"/>
</dbReference>
<keyword evidence="7" id="KW-0460">Magnesium</keyword>
<feature type="binding site" evidence="7">
    <location>
        <position position="120"/>
    </location>
    <ligand>
        <name>ATP</name>
        <dbReference type="ChEBI" id="CHEBI:30616"/>
    </ligand>
</feature>
<keyword evidence="2 7" id="KW-0808">Transferase</keyword>
<evidence type="ECO:0000256" key="6">
    <source>
        <dbReference type="ARBA" id="ARBA00023141"/>
    </source>
</evidence>
<keyword evidence="5 7" id="KW-0067">ATP-binding</keyword>
<dbReference type="GO" id="GO:0009073">
    <property type="term" value="P:aromatic amino acid family biosynthetic process"/>
    <property type="evidence" value="ECO:0007669"/>
    <property type="project" value="UniProtKB-KW"/>
</dbReference>
<dbReference type="CDD" id="cd00464">
    <property type="entry name" value="SK"/>
    <property type="match status" value="1"/>
</dbReference>
<keyword evidence="7" id="KW-0479">Metal-binding</keyword>
<dbReference type="GO" id="GO:0008652">
    <property type="term" value="P:amino acid biosynthetic process"/>
    <property type="evidence" value="ECO:0007669"/>
    <property type="project" value="UniProtKB-KW"/>
</dbReference>
<dbReference type="InterPro" id="IPR031322">
    <property type="entry name" value="Shikimate/glucono_kinase"/>
</dbReference>
<keyword evidence="4 7" id="KW-0418">Kinase</keyword>
<dbReference type="HAMAP" id="MF_00109">
    <property type="entry name" value="Shikimate_kinase"/>
    <property type="match status" value="1"/>
</dbReference>
<dbReference type="GO" id="GO:0009423">
    <property type="term" value="P:chorismate biosynthetic process"/>
    <property type="evidence" value="ECO:0007669"/>
    <property type="project" value="UniProtKB-UniRule"/>
</dbReference>
<keyword evidence="3 7" id="KW-0547">Nucleotide-binding</keyword>
<proteinExistence type="inferred from homology"/>
<evidence type="ECO:0000256" key="3">
    <source>
        <dbReference type="ARBA" id="ARBA00022741"/>
    </source>
</evidence>
<gene>
    <name evidence="7" type="primary">aroK</name>
    <name evidence="8" type="ORF">C0197_04050</name>
</gene>
<accession>A0A2N7PJ95</accession>
<feature type="binding site" evidence="7">
    <location>
        <position position="78"/>
    </location>
    <ligand>
        <name>substrate</name>
    </ligand>
</feature>
<dbReference type="GO" id="GO:0005524">
    <property type="term" value="F:ATP binding"/>
    <property type="evidence" value="ECO:0007669"/>
    <property type="project" value="UniProtKB-UniRule"/>
</dbReference>
<sequence>MKILLIGFRGAGKTTLGKELAKSLNLSFLDADEEIEKEEGRSIKEIVEKEGWAYFRSLEKAFLRRLVKRKDLVCALGGGAVLHEEEMEALSKESIILWVKASLEKIKERIIKDEKTKSQRPALTSLSFEEELERLYIEREPLYQKWAHVEVDTTYDNLDSVVNKIKEILLKGAKDG</sequence>
<dbReference type="EMBL" id="PNIE01000056">
    <property type="protein sequence ID" value="PMP62681.1"/>
    <property type="molecule type" value="Genomic_DNA"/>
</dbReference>
<comment type="function">
    <text evidence="7">Catalyzes the specific phosphorylation of the 3-hydroxyl group of shikimic acid using ATP as a cosubstrate.</text>
</comment>
<dbReference type="SUPFAM" id="SSF52540">
    <property type="entry name" value="P-loop containing nucleoside triphosphate hydrolases"/>
    <property type="match status" value="1"/>
</dbReference>
<feature type="binding site" evidence="7">
    <location>
        <position position="139"/>
    </location>
    <ligand>
        <name>substrate</name>
    </ligand>
</feature>
<feature type="binding site" evidence="7">
    <location>
        <position position="32"/>
    </location>
    <ligand>
        <name>substrate</name>
    </ligand>
</feature>
<dbReference type="GO" id="GO:0000287">
    <property type="term" value="F:magnesium ion binding"/>
    <property type="evidence" value="ECO:0007669"/>
    <property type="project" value="UniProtKB-UniRule"/>
</dbReference>
<dbReference type="GO" id="GO:0005829">
    <property type="term" value="C:cytosol"/>
    <property type="evidence" value="ECO:0007669"/>
    <property type="project" value="TreeGrafter"/>
</dbReference>
<comment type="subcellular location">
    <subcellularLocation>
        <location evidence="7">Cytoplasm</location>
    </subcellularLocation>
</comment>
<comment type="similarity">
    <text evidence="7">Belongs to the shikimate kinase family.</text>
</comment>
<name>A0A2N7PJ95_9BACT</name>
<comment type="cofactor">
    <cofactor evidence="7">
        <name>Mg(2+)</name>
        <dbReference type="ChEBI" id="CHEBI:18420"/>
    </cofactor>
    <text evidence="7">Binds 1 Mg(2+) ion per subunit.</text>
</comment>
<keyword evidence="7" id="KW-0963">Cytoplasm</keyword>
<feature type="binding site" evidence="7">
    <location>
        <position position="56"/>
    </location>
    <ligand>
        <name>substrate</name>
    </ligand>
</feature>
<dbReference type="AlphaFoldDB" id="A0A2N7PJ95"/>
<dbReference type="GO" id="GO:0004765">
    <property type="term" value="F:shikimate kinase activity"/>
    <property type="evidence" value="ECO:0007669"/>
    <property type="project" value="UniProtKB-UniRule"/>
</dbReference>
<comment type="subunit">
    <text evidence="7">Monomer.</text>
</comment>
<evidence type="ECO:0000313" key="9">
    <source>
        <dbReference type="Proteomes" id="UP000235731"/>
    </source>
</evidence>
<comment type="pathway">
    <text evidence="7">Metabolic intermediate biosynthesis; chorismate biosynthesis; chorismate from D-erythrose 4-phosphate and phosphoenolpyruvate: step 5/7.</text>
</comment>
<comment type="catalytic activity">
    <reaction evidence="7">
        <text>shikimate + ATP = 3-phosphoshikimate + ADP + H(+)</text>
        <dbReference type="Rhea" id="RHEA:13121"/>
        <dbReference type="ChEBI" id="CHEBI:15378"/>
        <dbReference type="ChEBI" id="CHEBI:30616"/>
        <dbReference type="ChEBI" id="CHEBI:36208"/>
        <dbReference type="ChEBI" id="CHEBI:145989"/>
        <dbReference type="ChEBI" id="CHEBI:456216"/>
        <dbReference type="EC" id="2.7.1.71"/>
    </reaction>
</comment>